<sequence>MSTEDGERMRPQFYHNQTREQLKEKTTMVSANLNRHAAPFGWYPDKYGGVFAGQKVEALAPRGASMKPPTTKPWEISRCWLFTHLRKLLAMWLSYFYC</sequence>
<keyword evidence="2" id="KW-1185">Reference proteome</keyword>
<reference evidence="1" key="1">
    <citation type="submission" date="2020-08" db="EMBL/GenBank/DDBJ databases">
        <title>Genome sequencing and assembly of the red palm weevil Rhynchophorus ferrugineus.</title>
        <authorList>
            <person name="Dias G.B."/>
            <person name="Bergman C.M."/>
            <person name="Manee M."/>
        </authorList>
    </citation>
    <scope>NUCLEOTIDE SEQUENCE</scope>
    <source>
        <strain evidence="1">AA-2017</strain>
        <tissue evidence="1">Whole larva</tissue>
    </source>
</reference>
<comment type="caution">
    <text evidence="1">The sequence shown here is derived from an EMBL/GenBank/DDBJ whole genome shotgun (WGS) entry which is preliminary data.</text>
</comment>
<dbReference type="AlphaFoldDB" id="A0A834IJ62"/>
<proteinExistence type="predicted"/>
<dbReference type="EMBL" id="JAACXV010000216">
    <property type="protein sequence ID" value="KAF7281859.1"/>
    <property type="molecule type" value="Genomic_DNA"/>
</dbReference>
<accession>A0A834IJ62</accession>
<dbReference type="OrthoDB" id="10017160at2759"/>
<evidence type="ECO:0000313" key="2">
    <source>
        <dbReference type="Proteomes" id="UP000625711"/>
    </source>
</evidence>
<evidence type="ECO:0000313" key="1">
    <source>
        <dbReference type="EMBL" id="KAF7281859.1"/>
    </source>
</evidence>
<dbReference type="Proteomes" id="UP000625711">
    <property type="component" value="Unassembled WGS sequence"/>
</dbReference>
<gene>
    <name evidence="1" type="ORF">GWI33_004103</name>
</gene>
<organism evidence="1 2">
    <name type="scientific">Rhynchophorus ferrugineus</name>
    <name type="common">Red palm weevil</name>
    <name type="synonym">Curculio ferrugineus</name>
    <dbReference type="NCBI Taxonomy" id="354439"/>
    <lineage>
        <taxon>Eukaryota</taxon>
        <taxon>Metazoa</taxon>
        <taxon>Ecdysozoa</taxon>
        <taxon>Arthropoda</taxon>
        <taxon>Hexapoda</taxon>
        <taxon>Insecta</taxon>
        <taxon>Pterygota</taxon>
        <taxon>Neoptera</taxon>
        <taxon>Endopterygota</taxon>
        <taxon>Coleoptera</taxon>
        <taxon>Polyphaga</taxon>
        <taxon>Cucujiformia</taxon>
        <taxon>Curculionidae</taxon>
        <taxon>Dryophthorinae</taxon>
        <taxon>Rhynchophorus</taxon>
    </lineage>
</organism>
<name>A0A834IJ62_RHYFE</name>
<protein>
    <submittedName>
        <fullName evidence="1">Uncharacterized protein</fullName>
    </submittedName>
</protein>